<evidence type="ECO:0000313" key="2">
    <source>
        <dbReference type="EMBL" id="CAK5263465.1"/>
    </source>
</evidence>
<feature type="non-terminal residue" evidence="2">
    <location>
        <position position="126"/>
    </location>
</feature>
<sequence>GPRECVRLYLDRRMHCFRFDGVVHALRLCMGVFTCRTLGRGIGVRRKRFGRLLGVCHSDSLSKDGLENSHCPPDIGPQRVSPALIQPPQDSREWRLTDTNRNSRAHVMPMMMTLMGTRNATRPAKN</sequence>
<name>A0AAD2GVL9_9AGAR</name>
<organism evidence="2 3">
    <name type="scientific">Mycena citricolor</name>
    <dbReference type="NCBI Taxonomy" id="2018698"/>
    <lineage>
        <taxon>Eukaryota</taxon>
        <taxon>Fungi</taxon>
        <taxon>Dikarya</taxon>
        <taxon>Basidiomycota</taxon>
        <taxon>Agaricomycotina</taxon>
        <taxon>Agaricomycetes</taxon>
        <taxon>Agaricomycetidae</taxon>
        <taxon>Agaricales</taxon>
        <taxon>Marasmiineae</taxon>
        <taxon>Mycenaceae</taxon>
        <taxon>Mycena</taxon>
    </lineage>
</organism>
<feature type="region of interest" description="Disordered" evidence="1">
    <location>
        <begin position="63"/>
        <end position="85"/>
    </location>
</feature>
<proteinExistence type="predicted"/>
<keyword evidence="3" id="KW-1185">Reference proteome</keyword>
<evidence type="ECO:0000313" key="3">
    <source>
        <dbReference type="Proteomes" id="UP001295794"/>
    </source>
</evidence>
<dbReference type="EMBL" id="CAVNYO010000040">
    <property type="protein sequence ID" value="CAK5263465.1"/>
    <property type="molecule type" value="Genomic_DNA"/>
</dbReference>
<reference evidence="2" key="1">
    <citation type="submission" date="2023-11" db="EMBL/GenBank/DDBJ databases">
        <authorList>
            <person name="De Vega J J."/>
            <person name="De Vega J J."/>
        </authorList>
    </citation>
    <scope>NUCLEOTIDE SEQUENCE</scope>
</reference>
<dbReference type="Proteomes" id="UP001295794">
    <property type="component" value="Unassembled WGS sequence"/>
</dbReference>
<gene>
    <name evidence="2" type="ORF">MYCIT1_LOCUS2924</name>
</gene>
<protein>
    <submittedName>
        <fullName evidence="2">Uncharacterized protein</fullName>
    </submittedName>
</protein>
<dbReference type="AlphaFoldDB" id="A0AAD2GVL9"/>
<feature type="non-terminal residue" evidence="2">
    <location>
        <position position="1"/>
    </location>
</feature>
<accession>A0AAD2GVL9</accession>
<evidence type="ECO:0000256" key="1">
    <source>
        <dbReference type="SAM" id="MobiDB-lite"/>
    </source>
</evidence>
<comment type="caution">
    <text evidence="2">The sequence shown here is derived from an EMBL/GenBank/DDBJ whole genome shotgun (WGS) entry which is preliminary data.</text>
</comment>